<comment type="caution">
    <text evidence="2">The sequence shown here is derived from an EMBL/GenBank/DDBJ whole genome shotgun (WGS) entry which is preliminary data.</text>
</comment>
<accession>A0ABT7HDD3</accession>
<reference evidence="2 3" key="1">
    <citation type="submission" date="2023-05" db="EMBL/GenBank/DDBJ databases">
        <title>Marinobacter albus sp. nov., a marine bacterium isolated from sand in a coastal intertidal zone of huludao.</title>
        <authorList>
            <person name="Deng T."/>
        </authorList>
    </citation>
    <scope>NUCLEOTIDE SEQUENCE [LARGE SCALE GENOMIC DNA]</scope>
    <source>
        <strain evidence="2 3">M216</strain>
    </source>
</reference>
<keyword evidence="3" id="KW-1185">Reference proteome</keyword>
<feature type="chain" id="PRO_5046193998" evidence="1">
    <location>
        <begin position="23"/>
        <end position="247"/>
    </location>
</feature>
<organism evidence="2 3">
    <name type="scientific">Marinobacter albus</name>
    <dbReference type="NCBI Taxonomy" id="3030833"/>
    <lineage>
        <taxon>Bacteria</taxon>
        <taxon>Pseudomonadati</taxon>
        <taxon>Pseudomonadota</taxon>
        <taxon>Gammaproteobacteria</taxon>
        <taxon>Pseudomonadales</taxon>
        <taxon>Marinobacteraceae</taxon>
        <taxon>Marinobacter</taxon>
    </lineage>
</organism>
<evidence type="ECO:0000313" key="2">
    <source>
        <dbReference type="EMBL" id="MDK9557932.1"/>
    </source>
</evidence>
<dbReference type="Proteomes" id="UP001223547">
    <property type="component" value="Unassembled WGS sequence"/>
</dbReference>
<evidence type="ECO:0000256" key="1">
    <source>
        <dbReference type="SAM" id="SignalP"/>
    </source>
</evidence>
<proteinExistence type="predicted"/>
<dbReference type="InterPro" id="IPR007939">
    <property type="entry name" value="Cu-R_B_prcur"/>
</dbReference>
<protein>
    <submittedName>
        <fullName evidence="2">Copper resistance protein B</fullName>
    </submittedName>
</protein>
<evidence type="ECO:0000313" key="3">
    <source>
        <dbReference type="Proteomes" id="UP001223547"/>
    </source>
</evidence>
<dbReference type="Pfam" id="PF05275">
    <property type="entry name" value="CopB"/>
    <property type="match status" value="1"/>
</dbReference>
<dbReference type="EMBL" id="JASSQD010000001">
    <property type="protein sequence ID" value="MDK9557932.1"/>
    <property type="molecule type" value="Genomic_DNA"/>
</dbReference>
<sequence>MKNLTLTALALAIVVPSAPTWASDMPEDTSGRKDALTVWGVQFEELEYRYSDDDEELGVWNGDAFYGTDDLKFRWLGKGEYAIEEQAYEQLENQLLVQTPISDFFDAKAGVRIDTPEGPDRTYAVLGVAGLAPYWFEVDASLYVSDEGDTSAEFDAEYELLLTNHLILTAGLDATVAFSEDREIGLGKGLSSTETGLRLSYDLIDRTFSPYIGVVHERKYGDTADFAKAEGGGTEDWFAVIGARVGF</sequence>
<feature type="signal peptide" evidence="1">
    <location>
        <begin position="1"/>
        <end position="22"/>
    </location>
</feature>
<name>A0ABT7HDD3_9GAMM</name>
<gene>
    <name evidence="2" type="ORF">QQF73_09885</name>
</gene>
<keyword evidence="1" id="KW-0732">Signal</keyword>